<dbReference type="PROSITE" id="PS00135">
    <property type="entry name" value="TRYPSIN_SER"/>
    <property type="match status" value="1"/>
</dbReference>
<sequence>MRDLGRAFANISWRGFVMKSTFNRRGGRLLTSAATIAFSAMALSSPAHAIVTNDNVDNNTDRSDGGSVDADNEFAGVGMFYRADGFVCTGTLINPRTVIFAAHCVNDRDASEYNQDNVPAAFSFNANALDGFISWINAGFNTVLADNVFNVNRIYYNPESVERPDGFGFLEGDVAIASLDTPAANLPTWSLLFSPLPTPDEITAEDGTGYHVNITGYGRSGTGTGGATQGIDWRRRAAENMVGSLTSFDARNTFLFGAAFGDLPQVLYRLDFDDPNKTNPFDFNLYKDEPREREGTTAGGDSGGPLILDAANNTLSDEDLVIAVLSGGSRFFGPQVFSSYGTESFYQPLFLFWDWIAANNPYRYVTAKAGDGAWEDGSHWETTVDKNYRVINADGEVVNGIPTSPGNGRIGSEPNWGEVCFDQEGDNPGEGCQDLSTGEDTPPARNADGLVTSGIGSVDGDVIDAIGGGNAVRVASATGSASGGRGAITRDGLINANEAHGNGVEFAEDTAHGNGADFAEDTPHDSDGGSPEFSDDPLPDPTLDNGLPGATDFVPDNVDPVPSEDPTVNVDPRYFDVTLGNAGTTTLSSDVTIDRLTVLSTAGLNITADGSLTSLIDISQFGGTMTVDGQLTSVGDYTIFGGALQGTGTITAPFVTNMVGAISPGTVGGIGTLTIDGSLVMSSQSTLLIDIGPNGTSDTLAVTGDASLAGDVMVGSGITGQVNGLGQTYTIMTVDGGIYGSFDVNDLSPILRQQFTYTDNAVLMQIRARSYNNVIDLTNSVQRGYAQLFDQNRSNAALAELYALDFADVATIQATFDGLAPVSESAVRQLAAQSYNHLGSFNASRLRESTLERSGGTIATLGNPIQTAQMEVSRGSQPVLTGALGLDQGDEPTSMRQGAIREDVGIFLAGGLLNGSGAPMPGYSGDTDIDGYFFAGGIEYFPSESSMIGLSGYYSNLDADVALGQEADSKMFAVSLYGSAKTEDGFVLDGQVSLTKVDMDTTRTVGFLGTTQTLSSESSDGGISAAVGISYDFEGDFGTFSPGIELRYADHSFDVVEETGGTLALRINREDFESLQGRIGFDYQKSTGSFQIDLNADWVHEYEDSVYAVGAQFAAGTGPAVPFRVASTDKDWGEVGLAAQFVSGSAKFGLGVDTTISRSNANAQTYRAMASFKF</sequence>
<evidence type="ECO:0000256" key="1">
    <source>
        <dbReference type="ARBA" id="ARBA00023157"/>
    </source>
</evidence>
<evidence type="ECO:0000259" key="5">
    <source>
        <dbReference type="PROSITE" id="PS51208"/>
    </source>
</evidence>
<dbReference type="SMART" id="SM00020">
    <property type="entry name" value="Tryp_SPc"/>
    <property type="match status" value="1"/>
</dbReference>
<accession>A0ABS7JWK6</accession>
<dbReference type="Gene3D" id="2.40.128.130">
    <property type="entry name" value="Autotransporter beta-domain"/>
    <property type="match status" value="1"/>
</dbReference>
<dbReference type="InterPro" id="IPR033116">
    <property type="entry name" value="TRYPSIN_SER"/>
</dbReference>
<feature type="region of interest" description="Disordered" evidence="2">
    <location>
        <begin position="507"/>
        <end position="569"/>
    </location>
</feature>
<gene>
    <name evidence="6" type="ORF">K3181_11345</name>
</gene>
<dbReference type="SMART" id="SM00869">
    <property type="entry name" value="Autotransporter"/>
    <property type="match status" value="1"/>
</dbReference>
<reference evidence="6 7" key="1">
    <citation type="submission" date="2021-08" db="EMBL/GenBank/DDBJ databases">
        <title>Comparative Genomics Analysis of the Genus Qipengyuania Reveals Extensive Genetic Diversity and Metabolic Versatility, Including the Description of Fifteen Novel Species.</title>
        <authorList>
            <person name="Liu Y."/>
        </authorList>
    </citation>
    <scope>NUCLEOTIDE SEQUENCE [LARGE SCALE GENOMIC DNA]</scope>
    <source>
        <strain evidence="6 7">YG27</strain>
    </source>
</reference>
<feature type="region of interest" description="Disordered" evidence="2">
    <location>
        <begin position="424"/>
        <end position="444"/>
    </location>
</feature>
<feature type="domain" description="Autotransporter" evidence="5">
    <location>
        <begin position="899"/>
        <end position="1174"/>
    </location>
</feature>
<evidence type="ECO:0000313" key="6">
    <source>
        <dbReference type="EMBL" id="MBX7502037.1"/>
    </source>
</evidence>
<organism evidence="6 7">
    <name type="scientific">Qipengyuania mesophila</name>
    <dbReference type="NCBI Taxonomy" id="2867246"/>
    <lineage>
        <taxon>Bacteria</taxon>
        <taxon>Pseudomonadati</taxon>
        <taxon>Pseudomonadota</taxon>
        <taxon>Alphaproteobacteria</taxon>
        <taxon>Sphingomonadales</taxon>
        <taxon>Erythrobacteraceae</taxon>
        <taxon>Qipengyuania</taxon>
    </lineage>
</organism>
<dbReference type="Pfam" id="PF00089">
    <property type="entry name" value="Trypsin"/>
    <property type="match status" value="1"/>
</dbReference>
<dbReference type="SUPFAM" id="SSF103515">
    <property type="entry name" value="Autotransporter"/>
    <property type="match status" value="1"/>
</dbReference>
<evidence type="ECO:0000256" key="2">
    <source>
        <dbReference type="SAM" id="MobiDB-lite"/>
    </source>
</evidence>
<dbReference type="InterPro" id="IPR001254">
    <property type="entry name" value="Trypsin_dom"/>
</dbReference>
<dbReference type="Pfam" id="PF03797">
    <property type="entry name" value="Autotransporter"/>
    <property type="match status" value="1"/>
</dbReference>
<evidence type="ECO:0000313" key="7">
    <source>
        <dbReference type="Proteomes" id="UP000782554"/>
    </source>
</evidence>
<dbReference type="InterPro" id="IPR036709">
    <property type="entry name" value="Autotransporte_beta_dom_sf"/>
</dbReference>
<dbReference type="InterPro" id="IPR001314">
    <property type="entry name" value="Peptidase_S1A"/>
</dbReference>
<feature type="chain" id="PRO_5047330961" evidence="3">
    <location>
        <begin position="50"/>
        <end position="1174"/>
    </location>
</feature>
<protein>
    <submittedName>
        <fullName evidence="6">Autotransporter domain-containing protein</fullName>
    </submittedName>
</protein>
<keyword evidence="3" id="KW-0732">Signal</keyword>
<comment type="caution">
    <text evidence="6">The sequence shown here is derived from an EMBL/GenBank/DDBJ whole genome shotgun (WGS) entry which is preliminary data.</text>
</comment>
<dbReference type="SUPFAM" id="SSF50494">
    <property type="entry name" value="Trypsin-like serine proteases"/>
    <property type="match status" value="1"/>
</dbReference>
<name>A0ABS7JWK6_9SPHN</name>
<dbReference type="PROSITE" id="PS50240">
    <property type="entry name" value="TRYPSIN_DOM"/>
    <property type="match status" value="1"/>
</dbReference>
<dbReference type="PRINTS" id="PR00722">
    <property type="entry name" value="CHYMOTRYPSIN"/>
</dbReference>
<dbReference type="Proteomes" id="UP000782554">
    <property type="component" value="Unassembled WGS sequence"/>
</dbReference>
<dbReference type="InterPro" id="IPR005546">
    <property type="entry name" value="Autotransporte_beta"/>
</dbReference>
<dbReference type="Gene3D" id="2.40.10.10">
    <property type="entry name" value="Trypsin-like serine proteases"/>
    <property type="match status" value="1"/>
</dbReference>
<dbReference type="EMBL" id="JAIGNU010000002">
    <property type="protein sequence ID" value="MBX7502037.1"/>
    <property type="molecule type" value="Genomic_DNA"/>
</dbReference>
<feature type="domain" description="Peptidase S1" evidence="4">
    <location>
        <begin position="24"/>
        <end position="361"/>
    </location>
</feature>
<proteinExistence type="predicted"/>
<dbReference type="InterPro" id="IPR009003">
    <property type="entry name" value="Peptidase_S1_PA"/>
</dbReference>
<feature type="signal peptide" evidence="3">
    <location>
        <begin position="1"/>
        <end position="49"/>
    </location>
</feature>
<evidence type="ECO:0000259" key="4">
    <source>
        <dbReference type="PROSITE" id="PS50240"/>
    </source>
</evidence>
<dbReference type="InterPro" id="IPR043504">
    <property type="entry name" value="Peptidase_S1_PA_chymotrypsin"/>
</dbReference>
<evidence type="ECO:0000256" key="3">
    <source>
        <dbReference type="SAM" id="SignalP"/>
    </source>
</evidence>
<keyword evidence="1" id="KW-1015">Disulfide bond</keyword>
<keyword evidence="7" id="KW-1185">Reference proteome</keyword>
<dbReference type="PROSITE" id="PS51208">
    <property type="entry name" value="AUTOTRANSPORTER"/>
    <property type="match status" value="1"/>
</dbReference>